<reference evidence="1" key="1">
    <citation type="journal article" date="2018" name="Genome Biol. Evol.">
        <title>Genomics and development of Lentinus tigrinus, a white-rot wood-decaying mushroom with dimorphic fruiting bodies.</title>
        <authorList>
            <person name="Wu B."/>
            <person name="Xu Z."/>
            <person name="Knudson A."/>
            <person name="Carlson A."/>
            <person name="Chen N."/>
            <person name="Kovaka S."/>
            <person name="LaButti K."/>
            <person name="Lipzen A."/>
            <person name="Pennachio C."/>
            <person name="Riley R."/>
            <person name="Schakwitz W."/>
            <person name="Umezawa K."/>
            <person name="Ohm R.A."/>
            <person name="Grigoriev I.V."/>
            <person name="Nagy L.G."/>
            <person name="Gibbons J."/>
            <person name="Hibbett D."/>
        </authorList>
    </citation>
    <scope>NUCLEOTIDE SEQUENCE [LARGE SCALE GENOMIC DNA]</scope>
    <source>
        <strain evidence="1">ALCF2SS1-6</strain>
    </source>
</reference>
<accession>A0A5C2SL27</accession>
<evidence type="ECO:0000313" key="2">
    <source>
        <dbReference type="Proteomes" id="UP000313359"/>
    </source>
</evidence>
<protein>
    <submittedName>
        <fullName evidence="1">Uncharacterized protein</fullName>
    </submittedName>
</protein>
<evidence type="ECO:0000313" key="1">
    <source>
        <dbReference type="EMBL" id="RPD63837.1"/>
    </source>
</evidence>
<sequence length="261" mass="28710">MIIVEMMSWPVASRLMPRAAVSTMRDANRVPSSRPSRRQSDLLLWLAASHGFHFPVASGAWTSPAVRLPILVASLSSVCARTSGRTHTQNLLVASHIEVRGEHFAELKHISIPLVCSTRLINCAAIIYVIMCWKDIARCSHRHGPFARARAAVGSDLGIAIWKHAAEDGKRPLGRQNHRSGATRDRLALLVSTIVIDGPARTRRAAFPFRMWPAARHSSPECGPFSVAGDRRRMCALVSPMHAECVRTTHVHDTSTTSLPQ</sequence>
<proteinExistence type="predicted"/>
<dbReference type="AlphaFoldDB" id="A0A5C2SL27"/>
<organism evidence="1 2">
    <name type="scientific">Lentinus tigrinus ALCF2SS1-6</name>
    <dbReference type="NCBI Taxonomy" id="1328759"/>
    <lineage>
        <taxon>Eukaryota</taxon>
        <taxon>Fungi</taxon>
        <taxon>Dikarya</taxon>
        <taxon>Basidiomycota</taxon>
        <taxon>Agaricomycotina</taxon>
        <taxon>Agaricomycetes</taxon>
        <taxon>Polyporales</taxon>
        <taxon>Polyporaceae</taxon>
        <taxon>Lentinus</taxon>
    </lineage>
</organism>
<dbReference type="EMBL" id="ML122255">
    <property type="protein sequence ID" value="RPD63837.1"/>
    <property type="molecule type" value="Genomic_DNA"/>
</dbReference>
<name>A0A5C2SL27_9APHY</name>
<dbReference type="Proteomes" id="UP000313359">
    <property type="component" value="Unassembled WGS sequence"/>
</dbReference>
<keyword evidence="2" id="KW-1185">Reference proteome</keyword>
<gene>
    <name evidence="1" type="ORF">L227DRAFT_363419</name>
</gene>